<dbReference type="InterPro" id="IPR036575">
    <property type="entry name" value="TFIIS_cen_dom_sf"/>
</dbReference>
<dbReference type="OrthoDB" id="44867at2759"/>
<dbReference type="SUPFAM" id="SSF46942">
    <property type="entry name" value="Elongation factor TFIIS domain 2"/>
    <property type="match status" value="1"/>
</dbReference>
<dbReference type="GO" id="GO:0006351">
    <property type="term" value="P:DNA-templated transcription"/>
    <property type="evidence" value="ECO:0007669"/>
    <property type="project" value="InterPro"/>
</dbReference>
<keyword evidence="8" id="KW-0251">Elongation factor</keyword>
<dbReference type="GO" id="GO:0003676">
    <property type="term" value="F:nucleic acid binding"/>
    <property type="evidence" value="ECO:0007669"/>
    <property type="project" value="InterPro"/>
</dbReference>
<dbReference type="Pfam" id="PF01096">
    <property type="entry name" value="Zn_ribbon_TFIIS"/>
    <property type="match status" value="1"/>
</dbReference>
<dbReference type="Gene3D" id="1.10.472.30">
    <property type="entry name" value="Transcription elongation factor S-II, central domain"/>
    <property type="match status" value="1"/>
</dbReference>
<dbReference type="STRING" id="1358809.S7WAL6"/>
<dbReference type="SMART" id="SM00510">
    <property type="entry name" value="TFS2M"/>
    <property type="match status" value="1"/>
</dbReference>
<evidence type="ECO:0000256" key="2">
    <source>
        <dbReference type="ARBA" id="ARBA00022771"/>
    </source>
</evidence>
<keyword evidence="8" id="KW-0648">Protein biosynthesis</keyword>
<organism evidence="8 9">
    <name type="scientific">Spraguea lophii (strain 42_110)</name>
    <name type="common">Microsporidian parasite</name>
    <dbReference type="NCBI Taxonomy" id="1358809"/>
    <lineage>
        <taxon>Eukaryota</taxon>
        <taxon>Fungi</taxon>
        <taxon>Fungi incertae sedis</taxon>
        <taxon>Microsporidia</taxon>
        <taxon>Spragueidae</taxon>
        <taxon>Spraguea</taxon>
    </lineage>
</organism>
<dbReference type="PROSITE" id="PS51321">
    <property type="entry name" value="TFIIS_CENTRAL"/>
    <property type="match status" value="1"/>
</dbReference>
<dbReference type="InParanoid" id="S7WAL6"/>
<dbReference type="HOGENOM" id="CLU_037637_4_0_1"/>
<dbReference type="FunCoup" id="S7WAL6">
    <property type="interactions" value="220"/>
</dbReference>
<dbReference type="SUPFAM" id="SSF57783">
    <property type="entry name" value="Zinc beta-ribbon"/>
    <property type="match status" value="1"/>
</dbReference>
<evidence type="ECO:0000256" key="5">
    <source>
        <dbReference type="PROSITE-ProRule" id="PRU00472"/>
    </source>
</evidence>
<dbReference type="InterPro" id="IPR035100">
    <property type="entry name" value="TF_IIS-typ"/>
</dbReference>
<name>S7WAL6_SPRLO</name>
<dbReference type="Proteomes" id="UP000014978">
    <property type="component" value="Unassembled WGS sequence"/>
</dbReference>
<feature type="domain" description="TFIIS-type" evidence="6">
    <location>
        <begin position="188"/>
        <end position="227"/>
    </location>
</feature>
<sequence length="229" mass="26659">MVEENLIELVRNSNIEEIIDMYNSGNIKKENHNKLLELLGEEEKKMFLNCIKEDYSEYKSSDSNIISKYMKNSFTGDKIIKIFYSSILEIVDDVDFGIAAFISSKIEENIRMDGKLDDAKFIRSKLLNFRDKNNSLCIDIYNGLLSPQKFVRMTSEEMKSDSMKKLEEKVRSKSVLDSSVAKEEAETDIFFCTKCKQRKCSYRQLQTRSADEPMTTYVYCICGNTWKFS</sequence>
<proteinExistence type="predicted"/>
<dbReference type="InterPro" id="IPR003618">
    <property type="entry name" value="TFIIS_cen_dom"/>
</dbReference>
<dbReference type="SMART" id="SM00440">
    <property type="entry name" value="ZnF_C2C2"/>
    <property type="match status" value="1"/>
</dbReference>
<comment type="caution">
    <text evidence="8">The sequence shown here is derived from an EMBL/GenBank/DDBJ whole genome shotgun (WGS) entry which is preliminary data.</text>
</comment>
<dbReference type="EMBL" id="ATCN01000565">
    <property type="protein sequence ID" value="EPR78792.1"/>
    <property type="molecule type" value="Genomic_DNA"/>
</dbReference>
<keyword evidence="4" id="KW-0539">Nucleus</keyword>
<feature type="domain" description="TFIIS central" evidence="7">
    <location>
        <begin position="75"/>
        <end position="186"/>
    </location>
</feature>
<evidence type="ECO:0000313" key="8">
    <source>
        <dbReference type="EMBL" id="EPR78792.1"/>
    </source>
</evidence>
<gene>
    <name evidence="8" type="ORF">SLOPH_2155</name>
</gene>
<keyword evidence="3" id="KW-0862">Zinc</keyword>
<protein>
    <submittedName>
        <fullName evidence="8">Transcription elongation factor A SII</fullName>
    </submittedName>
</protein>
<dbReference type="PANTHER" id="PTHR11477:SF0">
    <property type="entry name" value="IP08861P-RELATED"/>
    <property type="match status" value="1"/>
</dbReference>
<evidence type="ECO:0000313" key="9">
    <source>
        <dbReference type="Proteomes" id="UP000014978"/>
    </source>
</evidence>
<keyword evidence="2 5" id="KW-0863">Zinc-finger</keyword>
<evidence type="ECO:0000256" key="1">
    <source>
        <dbReference type="ARBA" id="ARBA00022723"/>
    </source>
</evidence>
<dbReference type="PIRSF" id="PIRSF006704">
    <property type="entry name" value="TF_IIS"/>
    <property type="match status" value="1"/>
</dbReference>
<dbReference type="PANTHER" id="PTHR11477">
    <property type="entry name" value="TRANSCRIPTION FACTOR S-II ZINC FINGER DOMAIN-CONTAINING PROTEIN"/>
    <property type="match status" value="1"/>
</dbReference>
<dbReference type="Pfam" id="PF07500">
    <property type="entry name" value="TFIIS_M"/>
    <property type="match status" value="1"/>
</dbReference>
<accession>S7WAL6</accession>
<evidence type="ECO:0000256" key="3">
    <source>
        <dbReference type="ARBA" id="ARBA00022833"/>
    </source>
</evidence>
<dbReference type="AlphaFoldDB" id="S7WAL6"/>
<evidence type="ECO:0000259" key="6">
    <source>
        <dbReference type="PROSITE" id="PS51133"/>
    </source>
</evidence>
<dbReference type="InterPro" id="IPR001222">
    <property type="entry name" value="Znf_TFIIS"/>
</dbReference>
<evidence type="ECO:0000259" key="7">
    <source>
        <dbReference type="PROSITE" id="PS51321"/>
    </source>
</evidence>
<keyword evidence="1" id="KW-0479">Metal-binding</keyword>
<dbReference type="VEuPathDB" id="MicrosporidiaDB:SLOPH_2155"/>
<dbReference type="PROSITE" id="PS51133">
    <property type="entry name" value="ZF_TFIIS_2"/>
    <property type="match status" value="1"/>
</dbReference>
<dbReference type="GO" id="GO:0005634">
    <property type="term" value="C:nucleus"/>
    <property type="evidence" value="ECO:0007669"/>
    <property type="project" value="TreeGrafter"/>
</dbReference>
<dbReference type="GO" id="GO:0008270">
    <property type="term" value="F:zinc ion binding"/>
    <property type="evidence" value="ECO:0007669"/>
    <property type="project" value="UniProtKB-KW"/>
</dbReference>
<keyword evidence="9" id="KW-1185">Reference proteome</keyword>
<reference evidence="9" key="1">
    <citation type="journal article" date="2013" name="PLoS Genet.">
        <title>The genome of Spraguea lophii and the basis of host-microsporidian interactions.</title>
        <authorList>
            <person name="Campbell S.E."/>
            <person name="Williams T.A."/>
            <person name="Yousuf A."/>
            <person name="Soanes D.M."/>
            <person name="Paszkiewicz K.H."/>
            <person name="Williams B.A.P."/>
        </authorList>
    </citation>
    <scope>NUCLEOTIDE SEQUENCE [LARGE SCALE GENOMIC DNA]</scope>
    <source>
        <strain evidence="9">42_110</strain>
    </source>
</reference>
<dbReference type="Gene3D" id="2.20.25.10">
    <property type="match status" value="1"/>
</dbReference>
<dbReference type="GO" id="GO:0003746">
    <property type="term" value="F:translation elongation factor activity"/>
    <property type="evidence" value="ECO:0007669"/>
    <property type="project" value="UniProtKB-KW"/>
</dbReference>
<dbReference type="CDD" id="cd13749">
    <property type="entry name" value="Zn-ribbon_TFIIS"/>
    <property type="match status" value="1"/>
</dbReference>
<evidence type="ECO:0000256" key="4">
    <source>
        <dbReference type="ARBA" id="ARBA00023242"/>
    </source>
</evidence>